<dbReference type="EMBL" id="KQ483422">
    <property type="protein sequence ID" value="KYP52613.1"/>
    <property type="molecule type" value="Genomic_DNA"/>
</dbReference>
<dbReference type="InterPro" id="IPR034087">
    <property type="entry name" value="C/VIF1"/>
</dbReference>
<dbReference type="Gramene" id="C.cajan_25145.t">
    <property type="protein sequence ID" value="C.cajan_25145.t.cds1"/>
    <property type="gene ID" value="C.cajan_25145"/>
</dbReference>
<dbReference type="PANTHER" id="PTHR36710">
    <property type="entry name" value="PECTINESTERASE INHIBITOR-LIKE"/>
    <property type="match status" value="1"/>
</dbReference>
<accession>A0A151SCV6</accession>
<evidence type="ECO:0000259" key="5">
    <source>
        <dbReference type="SMART" id="SM00856"/>
    </source>
</evidence>
<evidence type="ECO:0000256" key="4">
    <source>
        <dbReference type="SAM" id="SignalP"/>
    </source>
</evidence>
<comment type="similarity">
    <text evidence="3">Belongs to the PMEI family.</text>
</comment>
<dbReference type="SMART" id="SM00856">
    <property type="entry name" value="PMEI"/>
    <property type="match status" value="1"/>
</dbReference>
<evidence type="ECO:0000313" key="7">
    <source>
        <dbReference type="Proteomes" id="UP000075243"/>
    </source>
</evidence>
<dbReference type="PANTHER" id="PTHR36710:SF11">
    <property type="entry name" value="PLANT INVERTASE_PECTIN METHYLESTERASE INHIBITOR"/>
    <property type="match status" value="1"/>
</dbReference>
<dbReference type="AlphaFoldDB" id="A0A151SCV6"/>
<organism evidence="6 7">
    <name type="scientific">Cajanus cajan</name>
    <name type="common">Pigeon pea</name>
    <name type="synonym">Cajanus indicus</name>
    <dbReference type="NCBI Taxonomy" id="3821"/>
    <lineage>
        <taxon>Eukaryota</taxon>
        <taxon>Viridiplantae</taxon>
        <taxon>Streptophyta</taxon>
        <taxon>Embryophyta</taxon>
        <taxon>Tracheophyta</taxon>
        <taxon>Spermatophyta</taxon>
        <taxon>Magnoliopsida</taxon>
        <taxon>eudicotyledons</taxon>
        <taxon>Gunneridae</taxon>
        <taxon>Pentapetalae</taxon>
        <taxon>rosids</taxon>
        <taxon>fabids</taxon>
        <taxon>Fabales</taxon>
        <taxon>Fabaceae</taxon>
        <taxon>Papilionoideae</taxon>
        <taxon>50 kb inversion clade</taxon>
        <taxon>NPAAA clade</taxon>
        <taxon>indigoferoid/millettioid clade</taxon>
        <taxon>Phaseoleae</taxon>
        <taxon>Cajanus</taxon>
    </lineage>
</organism>
<dbReference type="Pfam" id="PF04043">
    <property type="entry name" value="PMEI"/>
    <property type="match status" value="1"/>
</dbReference>
<sequence length="188" mass="21215">MILIRSSNIVLLYLAILLALFVPPSQSILSHTSLLEQICRQSPHYHLCVITLRSSIHHRSKEDIVGFARLTLEIVNANATITLEHIDKICMQAGNPKLKKALKNCNVSYNMIVKVHLQEALNAMNKGDYKDVQQKAYVAILEAESCNNKFKNLPTSPLRDTNRYVQNLCSITMSIVDKLVQPYQPTSI</sequence>
<proteinExistence type="inferred from homology"/>
<keyword evidence="1 4" id="KW-0732">Signal</keyword>
<dbReference type="FunFam" id="1.20.140.40:FF:000009">
    <property type="entry name" value="Invertase/pectin methylesterase inhibitor family protein"/>
    <property type="match status" value="1"/>
</dbReference>
<evidence type="ECO:0000256" key="2">
    <source>
        <dbReference type="ARBA" id="ARBA00023157"/>
    </source>
</evidence>
<feature type="signal peptide" evidence="4">
    <location>
        <begin position="1"/>
        <end position="27"/>
    </location>
</feature>
<dbReference type="Proteomes" id="UP000075243">
    <property type="component" value="Unassembled WGS sequence"/>
</dbReference>
<dbReference type="Gene3D" id="1.20.140.40">
    <property type="entry name" value="Invertase/pectin methylesterase inhibitor family protein"/>
    <property type="match status" value="1"/>
</dbReference>
<dbReference type="SUPFAM" id="SSF101148">
    <property type="entry name" value="Plant invertase/pectin methylesterase inhibitor"/>
    <property type="match status" value="1"/>
</dbReference>
<dbReference type="STRING" id="3821.A0A151SCV6"/>
<dbReference type="InterPro" id="IPR052421">
    <property type="entry name" value="PCW_Enzyme_Inhibitor"/>
</dbReference>
<reference evidence="6" key="1">
    <citation type="journal article" date="2012" name="Nat. Biotechnol.">
        <title>Draft genome sequence of pigeonpea (Cajanus cajan), an orphan legume crop of resource-poor farmers.</title>
        <authorList>
            <person name="Varshney R.K."/>
            <person name="Chen W."/>
            <person name="Li Y."/>
            <person name="Bharti A.K."/>
            <person name="Saxena R.K."/>
            <person name="Schlueter J.A."/>
            <person name="Donoghue M.T."/>
            <person name="Azam S."/>
            <person name="Fan G."/>
            <person name="Whaley A.M."/>
            <person name="Farmer A.D."/>
            <person name="Sheridan J."/>
            <person name="Iwata A."/>
            <person name="Tuteja R."/>
            <person name="Penmetsa R.V."/>
            <person name="Wu W."/>
            <person name="Upadhyaya H.D."/>
            <person name="Yang S.P."/>
            <person name="Shah T."/>
            <person name="Saxena K.B."/>
            <person name="Michael T."/>
            <person name="McCombie W.R."/>
            <person name="Yang B."/>
            <person name="Zhang G."/>
            <person name="Yang H."/>
            <person name="Wang J."/>
            <person name="Spillane C."/>
            <person name="Cook D.R."/>
            <person name="May G.D."/>
            <person name="Xu X."/>
            <person name="Jackson S.A."/>
        </authorList>
    </citation>
    <scope>NUCLEOTIDE SEQUENCE [LARGE SCALE GENOMIC DNA]</scope>
</reference>
<gene>
    <name evidence="6" type="ORF">KK1_025567</name>
</gene>
<keyword evidence="7" id="KW-1185">Reference proteome</keyword>
<dbReference type="GO" id="GO:0004857">
    <property type="term" value="F:enzyme inhibitor activity"/>
    <property type="evidence" value="ECO:0007669"/>
    <property type="project" value="InterPro"/>
</dbReference>
<feature type="domain" description="Pectinesterase inhibitor" evidence="5">
    <location>
        <begin position="30"/>
        <end position="175"/>
    </location>
</feature>
<keyword evidence="2" id="KW-1015">Disulfide bond</keyword>
<evidence type="ECO:0000256" key="1">
    <source>
        <dbReference type="ARBA" id="ARBA00022729"/>
    </source>
</evidence>
<dbReference type="InterPro" id="IPR006501">
    <property type="entry name" value="Pectinesterase_inhib_dom"/>
</dbReference>
<name>A0A151SCV6_CAJCA</name>
<dbReference type="CDD" id="cd15796">
    <property type="entry name" value="CIF_like"/>
    <property type="match status" value="1"/>
</dbReference>
<evidence type="ECO:0000256" key="3">
    <source>
        <dbReference type="ARBA" id="ARBA00038471"/>
    </source>
</evidence>
<feature type="chain" id="PRO_5007588453" evidence="4">
    <location>
        <begin position="28"/>
        <end position="188"/>
    </location>
</feature>
<evidence type="ECO:0000313" key="6">
    <source>
        <dbReference type="EMBL" id="KYP52613.1"/>
    </source>
</evidence>
<protein>
    <submittedName>
        <fullName evidence="6">Pectinesterase inhibitor</fullName>
    </submittedName>
</protein>
<dbReference type="InterPro" id="IPR035513">
    <property type="entry name" value="Invertase/methylesterase_inhib"/>
</dbReference>
<dbReference type="OMA" id="CRQSPHY"/>
<dbReference type="NCBIfam" id="TIGR01614">
    <property type="entry name" value="PME_inhib"/>
    <property type="match status" value="1"/>
</dbReference>